<evidence type="ECO:0000256" key="1">
    <source>
        <dbReference type="ARBA" id="ARBA00004479"/>
    </source>
</evidence>
<keyword evidence="4" id="KW-0677">Repeat</keyword>
<evidence type="ECO:0000256" key="5">
    <source>
        <dbReference type="ARBA" id="ARBA00023136"/>
    </source>
</evidence>
<dbReference type="GO" id="GO:0007411">
    <property type="term" value="P:axon guidance"/>
    <property type="evidence" value="ECO:0007669"/>
    <property type="project" value="TreeGrafter"/>
</dbReference>
<dbReference type="GO" id="GO:0007156">
    <property type="term" value="P:homophilic cell adhesion via plasma membrane adhesion molecules"/>
    <property type="evidence" value="ECO:0007669"/>
    <property type="project" value="TreeGrafter"/>
</dbReference>
<keyword evidence="6" id="KW-1015">Disulfide bond</keyword>
<dbReference type="InterPro" id="IPR036179">
    <property type="entry name" value="Ig-like_dom_sf"/>
</dbReference>
<accession>A0A0B7BI72</accession>
<dbReference type="Pfam" id="PF25609">
    <property type="entry name" value="Unc5_NetrinR_N"/>
    <property type="match status" value="5"/>
</dbReference>
<feature type="domain" description="Ig-like" evidence="11">
    <location>
        <begin position="80"/>
        <end position="171"/>
    </location>
</feature>
<evidence type="ECO:0000256" key="7">
    <source>
        <dbReference type="ARBA" id="ARBA00023170"/>
    </source>
</evidence>
<dbReference type="InterPro" id="IPR057755">
    <property type="entry name" value="UNC5A-D-like_N"/>
</dbReference>
<feature type="compositionally biased region" description="Acidic residues" evidence="10">
    <location>
        <begin position="1673"/>
        <end position="1689"/>
    </location>
</feature>
<dbReference type="InterPro" id="IPR003599">
    <property type="entry name" value="Ig_sub"/>
</dbReference>
<organism evidence="12">
    <name type="scientific">Arion vulgaris</name>
    <dbReference type="NCBI Taxonomy" id="1028688"/>
    <lineage>
        <taxon>Eukaryota</taxon>
        <taxon>Metazoa</taxon>
        <taxon>Spiralia</taxon>
        <taxon>Lophotrochozoa</taxon>
        <taxon>Mollusca</taxon>
        <taxon>Gastropoda</taxon>
        <taxon>Heterobranchia</taxon>
        <taxon>Euthyneura</taxon>
        <taxon>Panpulmonata</taxon>
        <taxon>Eupulmonata</taxon>
        <taxon>Stylommatophora</taxon>
        <taxon>Helicina</taxon>
        <taxon>Arionoidea</taxon>
        <taxon>Arionidae</taxon>
        <taxon>Arion</taxon>
    </lineage>
</organism>
<feature type="compositionally biased region" description="Basic and acidic residues" evidence="10">
    <location>
        <begin position="1651"/>
        <end position="1672"/>
    </location>
</feature>
<feature type="compositionally biased region" description="Polar residues" evidence="10">
    <location>
        <begin position="1208"/>
        <end position="1218"/>
    </location>
</feature>
<dbReference type="EMBL" id="HACG01045783">
    <property type="protein sequence ID" value="CEK92648.1"/>
    <property type="molecule type" value="Transcribed_RNA"/>
</dbReference>
<dbReference type="InterPro" id="IPR003598">
    <property type="entry name" value="Ig_sub2"/>
</dbReference>
<comment type="similarity">
    <text evidence="2">Belongs to the unc-5 family.</text>
</comment>
<evidence type="ECO:0000256" key="9">
    <source>
        <dbReference type="ARBA" id="ARBA00023319"/>
    </source>
</evidence>
<gene>
    <name evidence="12" type="primary">ORF189385</name>
</gene>
<feature type="compositionally biased region" description="Acidic residues" evidence="10">
    <location>
        <begin position="1634"/>
        <end position="1650"/>
    </location>
</feature>
<dbReference type="SUPFAM" id="SSF48726">
    <property type="entry name" value="Immunoglobulin"/>
    <property type="match status" value="5"/>
</dbReference>
<evidence type="ECO:0000256" key="8">
    <source>
        <dbReference type="ARBA" id="ARBA00023180"/>
    </source>
</evidence>
<dbReference type="SMART" id="SM00408">
    <property type="entry name" value="IGc2"/>
    <property type="match status" value="5"/>
</dbReference>
<evidence type="ECO:0000256" key="2">
    <source>
        <dbReference type="ARBA" id="ARBA00009844"/>
    </source>
</evidence>
<evidence type="ECO:0000256" key="3">
    <source>
        <dbReference type="ARBA" id="ARBA00022473"/>
    </source>
</evidence>
<dbReference type="InterPro" id="IPR007110">
    <property type="entry name" value="Ig-like_dom"/>
</dbReference>
<dbReference type="PANTHER" id="PTHR10075">
    <property type="entry name" value="BASIGIN RELATED"/>
    <property type="match status" value="1"/>
</dbReference>
<evidence type="ECO:0000256" key="10">
    <source>
        <dbReference type="SAM" id="MobiDB-lite"/>
    </source>
</evidence>
<dbReference type="PROSITE" id="PS50835">
    <property type="entry name" value="IG_LIKE"/>
    <property type="match status" value="5"/>
</dbReference>
<feature type="region of interest" description="Disordered" evidence="10">
    <location>
        <begin position="1131"/>
        <end position="1238"/>
    </location>
</feature>
<dbReference type="Pfam" id="PF13895">
    <property type="entry name" value="Ig_2"/>
    <property type="match status" value="1"/>
</dbReference>
<feature type="region of interest" description="Disordered" evidence="10">
    <location>
        <begin position="1554"/>
        <end position="1772"/>
    </location>
</feature>
<protein>
    <recommendedName>
        <fullName evidence="11">Ig-like domain-containing protein</fullName>
    </recommendedName>
</protein>
<evidence type="ECO:0000256" key="4">
    <source>
        <dbReference type="ARBA" id="ARBA00022737"/>
    </source>
</evidence>
<keyword evidence="5" id="KW-0472">Membrane</keyword>
<dbReference type="GO" id="GO:0005886">
    <property type="term" value="C:plasma membrane"/>
    <property type="evidence" value="ECO:0007669"/>
    <property type="project" value="TreeGrafter"/>
</dbReference>
<keyword evidence="9" id="KW-0393">Immunoglobulin domain</keyword>
<name>A0A0B7BI72_9EUPU</name>
<keyword evidence="7" id="KW-0675">Receptor</keyword>
<feature type="domain" description="Ig-like" evidence="11">
    <location>
        <begin position="324"/>
        <end position="413"/>
    </location>
</feature>
<dbReference type="GO" id="GO:0030424">
    <property type="term" value="C:axon"/>
    <property type="evidence" value="ECO:0007669"/>
    <property type="project" value="TreeGrafter"/>
</dbReference>
<feature type="domain" description="Ig-like" evidence="11">
    <location>
        <begin position="791"/>
        <end position="888"/>
    </location>
</feature>
<dbReference type="SMART" id="SM00409">
    <property type="entry name" value="IG"/>
    <property type="match status" value="5"/>
</dbReference>
<feature type="compositionally biased region" description="Acidic residues" evidence="10">
    <location>
        <begin position="1572"/>
        <end position="1584"/>
    </location>
</feature>
<feature type="domain" description="Ig-like" evidence="11">
    <location>
        <begin position="554"/>
        <end position="643"/>
    </location>
</feature>
<sequence>MLQIVFSCMGTQIPPTSVEVKDVTHIDPDLMEAEIEITRADLQNYESHGTFWCECSAVDIDGQLAVTSRKGFVSNSQLKTKFGVEPTSTTALEGDDVEFACEAPEGQPKPEIMWRKDKKRLEVENNPRFSVTEKGSLVIHSVNLQDKGMYQCVARNIAGRRESLEAMLAVTAQSSEPTEEVSEDGDFDRKVHGVGKLRATRQSIKTYFTSEPLDKYFVTADKTLLIDCGVVAADILTFRCNGKRMDRTRQTINQGLDATGNRVIQSQLSVTYDDVQKFLTESGEDQSFQCVCAAWFQDTGSPNGWGRLDSSAALGFVHLAHLDEAFLIEPSDVVAGLNSDATVICEPPKGEPNPWVHWYKDSNRLDPRSSEKYSVNSKGHLTVHNVQYEDAGLYNCLAGNVVTSVQSRAGRLTVTAEAAVITTAKPEDAFPTFPAVIPSTPVFLRDLEAEYTLDEDGTKTIVCAVVSADQLSIDCAGQRLGTADYELKSEIHRETEKRLLYATTVITAEKVKSHKEEYFCQCTAWYLNEQKTWERLTSSKGYIRKATTTAYIGNEFVSAPVHTEAVFESEAKLVCIPPAGNPTPQVHWLKDGARINFTGDPNFVLLETRILFIEFVRITDEGEYICVAENEAGVRQTQPVQLTVLGKPETLDETTTEIAETDTTAPESEVTATEDLDGATRSDLQEPSFAMDLDMDYYIFDNRPAILTCTIIAAKTLVIVCNGEVLKESLRTGYHYVHPYTNQTLRDNSLSINITKFQEYTGSEPYTCFCRAYYQKEGSPTGELLPFNGEPAVIHIGYLEDTFFEEPSDRPVVLMGRVELPCIPPEGKPEPEISWTKDDFPVVENERITIGDNGSLIIAEFEEEDEGSYICVANNSVIVRSSKPAFISLVVTAGEWEQSTKPYIKPDLETDETTSLETESLFSGNPYISKDLHSVYYLVKNKPVTITCEAYSVEFITFTCGMQNVNEVETRVREEELSLHDGKISLVKVVEASVNVSKSDVENTETDKEYFCQCHAHYYVPGVREDQKLNSEKGAVTIAYLKKNFQKPPENQTVTEGSSLNIFCQPPLGNPMPKVTWTKNGEEIEALSITPSGILIYPEAQFEHSGVYICIAENEAGKRMSDPVTVEVKTKDGVSPIRGDTEENIDAETEKDSEGNIEPKKMIDSETDVETNIDNSEKIIDVETEDDSKENIDKSEIDSETDEVTEGITESSLNVDTQESIENEKSKESSEENMDGEIKNLDIEVTEWIYNEKGPEKPEHEKENVDYNFEAGKTSDEKIDYGGRTVETKNNMEEYDERDGTINIYEGQDVYEGRYETIDKKEDGNINDIGRRKSNEGNECAQMLTSCSILLPRNLNQLVYCAAVPDYIACVDNYFNKCTGIINEVSMNAVRMAYIDTQTKCSLQTTKTCPKLAECKVISAQMPANVMDKSNPSVHDLCDDVNALLQCVDQNLAECNTTMSSPHEGASLYDISNWFTQYCNRLILNSKSMDTCFEINKCDLQIETVATDNSTYWCSLVNSLVNCTHMTINNCGLDELVNDLNILESQTSEIYCSNGKHFPEITPEPESTSESNEVDTEQTGEAETTESTGGDIGDGDNGDGENNENTEAGAKGKHKGGDTDDGDKDFTNTAGNEDHDDADEDNEENEDHEEAESKIEDIFTKEREKFSKHNDINEEEDDSTEDNFNEIDEMNSAKKMEKDPFAEIERQGVEYEKSEEEDDHLSKDDIYKKSTENEDEDSANQVGDGDSANQVEDGDQEETKPPVVEASQKGNGSAVLKTSILLATILQLVMAVSLSCR</sequence>
<comment type="subcellular location">
    <subcellularLocation>
        <location evidence="1">Membrane</location>
        <topology evidence="1">Single-pass type I membrane protein</topology>
    </subcellularLocation>
</comment>
<dbReference type="InterPro" id="IPR013098">
    <property type="entry name" value="Ig_I-set"/>
</dbReference>
<dbReference type="GO" id="GO:0070593">
    <property type="term" value="P:dendrite self-avoidance"/>
    <property type="evidence" value="ECO:0007669"/>
    <property type="project" value="TreeGrafter"/>
</dbReference>
<dbReference type="PANTHER" id="PTHR10075:SF103">
    <property type="entry name" value="ROUNDABOUT HOMOLOG 4"/>
    <property type="match status" value="1"/>
</dbReference>
<dbReference type="Gene3D" id="2.60.40.10">
    <property type="entry name" value="Immunoglobulins"/>
    <property type="match status" value="10"/>
</dbReference>
<feature type="compositionally biased region" description="Basic and acidic residues" evidence="10">
    <location>
        <begin position="1148"/>
        <end position="1164"/>
    </location>
</feature>
<feature type="compositionally biased region" description="Basic and acidic residues" evidence="10">
    <location>
        <begin position="1222"/>
        <end position="1238"/>
    </location>
</feature>
<dbReference type="Pfam" id="PF07679">
    <property type="entry name" value="I-set"/>
    <property type="match status" value="2"/>
</dbReference>
<evidence type="ECO:0000313" key="12">
    <source>
        <dbReference type="EMBL" id="CEK92648.1"/>
    </source>
</evidence>
<proteinExistence type="inferred from homology"/>
<dbReference type="GO" id="GO:0098632">
    <property type="term" value="F:cell-cell adhesion mediator activity"/>
    <property type="evidence" value="ECO:0007669"/>
    <property type="project" value="TreeGrafter"/>
</dbReference>
<dbReference type="InterPro" id="IPR013783">
    <property type="entry name" value="Ig-like_fold"/>
</dbReference>
<feature type="compositionally biased region" description="Basic and acidic residues" evidence="10">
    <location>
        <begin position="1720"/>
        <end position="1732"/>
    </location>
</feature>
<keyword evidence="3" id="KW-0217">Developmental protein</keyword>
<feature type="compositionally biased region" description="Acidic residues" evidence="10">
    <location>
        <begin position="1593"/>
        <end position="1604"/>
    </location>
</feature>
<feature type="compositionally biased region" description="Basic and acidic residues" evidence="10">
    <location>
        <begin position="1691"/>
        <end position="1712"/>
    </location>
</feature>
<dbReference type="FunFam" id="2.60.40.10:FF:000189">
    <property type="entry name" value="Neogenin isoform 3"/>
    <property type="match status" value="1"/>
</dbReference>
<evidence type="ECO:0000259" key="11">
    <source>
        <dbReference type="PROSITE" id="PS50835"/>
    </source>
</evidence>
<evidence type="ECO:0000256" key="6">
    <source>
        <dbReference type="ARBA" id="ARBA00023157"/>
    </source>
</evidence>
<dbReference type="Pfam" id="PF13927">
    <property type="entry name" value="Ig_3"/>
    <property type="match status" value="2"/>
</dbReference>
<feature type="compositionally biased region" description="Low complexity" evidence="10">
    <location>
        <begin position="1560"/>
        <end position="1571"/>
    </location>
</feature>
<keyword evidence="8" id="KW-0325">Glycoprotein</keyword>
<reference evidence="12" key="1">
    <citation type="submission" date="2014-12" db="EMBL/GenBank/DDBJ databases">
        <title>Insight into the proteome of Arion vulgaris.</title>
        <authorList>
            <person name="Aradska J."/>
            <person name="Bulat T."/>
            <person name="Smidak R."/>
            <person name="Sarate P."/>
            <person name="Gangsoo J."/>
            <person name="Sialana F."/>
            <person name="Bilban M."/>
            <person name="Lubec G."/>
        </authorList>
    </citation>
    <scope>NUCLEOTIDE SEQUENCE</scope>
    <source>
        <tissue evidence="12">Skin</tissue>
    </source>
</reference>
<feature type="domain" description="Ig-like" evidence="11">
    <location>
        <begin position="1021"/>
        <end position="1127"/>
    </location>
</feature>